<protein>
    <submittedName>
        <fullName evidence="2">Uncharacterized protein</fullName>
    </submittedName>
</protein>
<name>A0ABY1KIX1_9BACL</name>
<sequence>MSGDFEMECEKCGETFKVDFYSVFWFKTEKK</sequence>
<dbReference type="EMBL" id="FTNK01000048">
    <property type="protein sequence ID" value="SIR72575.1"/>
    <property type="molecule type" value="Genomic_DNA"/>
</dbReference>
<dbReference type="Proteomes" id="UP000186666">
    <property type="component" value="Unassembled WGS sequence"/>
</dbReference>
<evidence type="ECO:0000313" key="1">
    <source>
        <dbReference type="EMBL" id="SIR72575.1"/>
    </source>
</evidence>
<proteinExistence type="predicted"/>
<comment type="caution">
    <text evidence="2">The sequence shown here is derived from an EMBL/GenBank/DDBJ whole genome shotgun (WGS) entry which is preliminary data.</text>
</comment>
<dbReference type="EMBL" id="FTNK01000061">
    <property type="protein sequence ID" value="SIR74605.1"/>
    <property type="molecule type" value="Genomic_DNA"/>
</dbReference>
<evidence type="ECO:0000313" key="2">
    <source>
        <dbReference type="EMBL" id="SIR74605.1"/>
    </source>
</evidence>
<gene>
    <name evidence="1" type="ORF">SAMN05421578_1481</name>
    <name evidence="2" type="ORF">SAMN05421578_16111</name>
</gene>
<keyword evidence="3" id="KW-1185">Reference proteome</keyword>
<reference evidence="2 3" key="1">
    <citation type="submission" date="2017-01" db="EMBL/GenBank/DDBJ databases">
        <authorList>
            <person name="Varghese N."/>
            <person name="Submissions S."/>
        </authorList>
    </citation>
    <scope>NUCLEOTIDE SEQUENCE [LARGE SCALE GENOMIC DNA]</scope>
    <source>
        <strain evidence="2 3">ATCC 23464</strain>
    </source>
</reference>
<organism evidence="2 3">
    <name type="scientific">Paenibacillus macquariensis</name>
    <dbReference type="NCBI Taxonomy" id="948756"/>
    <lineage>
        <taxon>Bacteria</taxon>
        <taxon>Bacillati</taxon>
        <taxon>Bacillota</taxon>
        <taxon>Bacilli</taxon>
        <taxon>Bacillales</taxon>
        <taxon>Paenibacillaceae</taxon>
        <taxon>Paenibacillus</taxon>
    </lineage>
</organism>
<accession>A0ABY1KIX1</accession>
<evidence type="ECO:0000313" key="3">
    <source>
        <dbReference type="Proteomes" id="UP000186666"/>
    </source>
</evidence>